<dbReference type="Ensembl" id="ENSPMGT00000006517.1">
    <property type="protein sequence ID" value="ENSPMGP00000006138.1"/>
    <property type="gene ID" value="ENSPMGG00000005159.1"/>
</dbReference>
<accession>A0A3B3ZNA4</accession>
<keyword evidence="13" id="KW-0407">Ion channel</keyword>
<evidence type="ECO:0000256" key="13">
    <source>
        <dbReference type="ARBA" id="ARBA00023303"/>
    </source>
</evidence>
<dbReference type="Pfam" id="PF12796">
    <property type="entry name" value="Ank_2"/>
    <property type="match status" value="1"/>
</dbReference>
<dbReference type="PROSITE" id="PS50088">
    <property type="entry name" value="ANK_REPEAT"/>
    <property type="match status" value="1"/>
</dbReference>
<organism evidence="18 19">
    <name type="scientific">Periophthalmus magnuspinnatus</name>
    <dbReference type="NCBI Taxonomy" id="409849"/>
    <lineage>
        <taxon>Eukaryota</taxon>
        <taxon>Metazoa</taxon>
        <taxon>Chordata</taxon>
        <taxon>Craniata</taxon>
        <taxon>Vertebrata</taxon>
        <taxon>Euteleostomi</taxon>
        <taxon>Actinopterygii</taxon>
        <taxon>Neopterygii</taxon>
        <taxon>Teleostei</taxon>
        <taxon>Neoteleostei</taxon>
        <taxon>Acanthomorphata</taxon>
        <taxon>Gobiaria</taxon>
        <taxon>Gobiiformes</taxon>
        <taxon>Gobioidei</taxon>
        <taxon>Gobiidae</taxon>
        <taxon>Oxudercinae</taxon>
        <taxon>Periophthalmus</taxon>
    </lineage>
</organism>
<dbReference type="STRING" id="409849.ENSPMGP00000006138"/>
<dbReference type="Pfam" id="PF00023">
    <property type="entry name" value="Ank"/>
    <property type="match status" value="1"/>
</dbReference>
<dbReference type="PANTHER" id="PTHR10582">
    <property type="entry name" value="TRANSIENT RECEPTOR POTENTIAL ION CHANNEL PROTEIN"/>
    <property type="match status" value="1"/>
</dbReference>
<dbReference type="InterPro" id="IPR036770">
    <property type="entry name" value="Ankyrin_rpt-contain_sf"/>
</dbReference>
<dbReference type="PANTHER" id="PTHR10582:SF33">
    <property type="entry name" value="TRANSIENT RECEPTOR POTENTIAL CHANNEL PYREXIA"/>
    <property type="match status" value="1"/>
</dbReference>
<dbReference type="Gene3D" id="1.25.40.20">
    <property type="entry name" value="Ankyrin repeat-containing domain"/>
    <property type="match status" value="1"/>
</dbReference>
<dbReference type="GO" id="GO:0005886">
    <property type="term" value="C:plasma membrane"/>
    <property type="evidence" value="ECO:0007669"/>
    <property type="project" value="UniProtKB-SubCell"/>
</dbReference>
<keyword evidence="4" id="KW-0109">Calcium transport</keyword>
<keyword evidence="10 15" id="KW-0040">ANK repeat</keyword>
<keyword evidence="12" id="KW-0472">Membrane</keyword>
<keyword evidence="19" id="KW-1185">Reference proteome</keyword>
<evidence type="ECO:0000256" key="9">
    <source>
        <dbReference type="ARBA" id="ARBA00022989"/>
    </source>
</evidence>
<keyword evidence="6" id="KW-0812">Transmembrane</keyword>
<evidence type="ECO:0000256" key="2">
    <source>
        <dbReference type="ARBA" id="ARBA00022448"/>
    </source>
</evidence>
<dbReference type="InterPro" id="IPR002110">
    <property type="entry name" value="Ankyrin_rpt"/>
</dbReference>
<evidence type="ECO:0000256" key="4">
    <source>
        <dbReference type="ARBA" id="ARBA00022568"/>
    </source>
</evidence>
<feature type="repeat" description="ANK" evidence="15">
    <location>
        <begin position="119"/>
        <end position="151"/>
    </location>
</feature>
<dbReference type="Proteomes" id="UP000261520">
    <property type="component" value="Unplaced"/>
</dbReference>
<evidence type="ECO:0000256" key="16">
    <source>
        <dbReference type="SAM" id="MobiDB-lite"/>
    </source>
</evidence>
<protein>
    <recommendedName>
        <fullName evidence="17">Ion transport domain-containing protein</fullName>
    </recommendedName>
</protein>
<evidence type="ECO:0000256" key="7">
    <source>
        <dbReference type="ARBA" id="ARBA00022737"/>
    </source>
</evidence>
<dbReference type="InterPro" id="IPR024862">
    <property type="entry name" value="TRPV"/>
</dbReference>
<feature type="domain" description="Ion transport" evidence="17">
    <location>
        <begin position="281"/>
        <end position="547"/>
    </location>
</feature>
<evidence type="ECO:0000256" key="3">
    <source>
        <dbReference type="ARBA" id="ARBA00022475"/>
    </source>
</evidence>
<keyword evidence="2" id="KW-0813">Transport</keyword>
<evidence type="ECO:0000259" key="17">
    <source>
        <dbReference type="Pfam" id="PF00520"/>
    </source>
</evidence>
<dbReference type="Gene3D" id="1.10.287.70">
    <property type="match status" value="1"/>
</dbReference>
<proteinExistence type="predicted"/>
<evidence type="ECO:0000256" key="6">
    <source>
        <dbReference type="ARBA" id="ARBA00022692"/>
    </source>
</evidence>
<evidence type="ECO:0000256" key="5">
    <source>
        <dbReference type="ARBA" id="ARBA00022673"/>
    </source>
</evidence>
<keyword evidence="7" id="KW-0677">Repeat</keyword>
<dbReference type="PROSITE" id="PS50297">
    <property type="entry name" value="ANK_REP_REGION"/>
    <property type="match status" value="1"/>
</dbReference>
<keyword evidence="3" id="KW-1003">Cell membrane</keyword>
<evidence type="ECO:0000256" key="15">
    <source>
        <dbReference type="PROSITE-ProRule" id="PRU00023"/>
    </source>
</evidence>
<name>A0A3B3ZNA4_9GOBI</name>
<evidence type="ECO:0000313" key="18">
    <source>
        <dbReference type="Ensembl" id="ENSPMGP00000006138.1"/>
    </source>
</evidence>
<reference evidence="18" key="1">
    <citation type="submission" date="2025-08" db="UniProtKB">
        <authorList>
            <consortium name="Ensembl"/>
        </authorList>
    </citation>
    <scope>IDENTIFICATION</scope>
</reference>
<comment type="subcellular location">
    <subcellularLocation>
        <location evidence="1">Cell membrane</location>
        <topology evidence="1">Multi-pass membrane protein</topology>
    </subcellularLocation>
</comment>
<evidence type="ECO:0000256" key="11">
    <source>
        <dbReference type="ARBA" id="ARBA00023065"/>
    </source>
</evidence>
<dbReference type="AlphaFoldDB" id="A0A3B3ZNA4"/>
<keyword evidence="5" id="KW-0107">Calcium channel</keyword>
<evidence type="ECO:0000256" key="10">
    <source>
        <dbReference type="ARBA" id="ARBA00023043"/>
    </source>
</evidence>
<reference evidence="18" key="2">
    <citation type="submission" date="2025-09" db="UniProtKB">
        <authorList>
            <consortium name="Ensembl"/>
        </authorList>
    </citation>
    <scope>IDENTIFICATION</scope>
</reference>
<dbReference type="InterPro" id="IPR005821">
    <property type="entry name" value="Ion_trans_dom"/>
</dbReference>
<dbReference type="SUPFAM" id="SSF48403">
    <property type="entry name" value="Ankyrin repeat"/>
    <property type="match status" value="1"/>
</dbReference>
<keyword evidence="11" id="KW-0406">Ion transport</keyword>
<sequence>MQTNQLTNSDGPSFYFPLLVQVDLDLLNELLSDGADPNSSDRFGQTVLHEVKYKYVDVMRFFLDRGSNLMTPDQFGVTALHVAAALDYSEMVLFLLQRNEIRNLTHNLLTERRRQDNHSSQTPLHFAAKCDAVSSIRVLVHHGASLSSVDYKLRTPLQLAPLRKYIWARHLNNLLCPTVSLYGVYLHLTDSSIIFFQAELALSQFHVHDTMKRQQYFHLNLLEPEPVDPNSKGMSLEVVVHQGKLDLIMNPVFHKLIEVKWKLYGRMGAWLLLILNFLFNVSWTTVAISVSVTRDSPQRYVLPQDWWRLLLAAVALFFTLEEVLREVIDIHRSNRKLRLQKKWEQRRIHDDLRGCHPMWPQVRGQLFIFIFNFCILYVNLWNLSDWLVYCLLGVSTAVHVADVIRPSDSLHVTTVRLFSVAIIFLWLRLMKYVRAFRLMGPFIVMLGKVAADVMRFLFLYVEIFIPYACSFWIIFGGSLPSMQTVGDLLFTLYRMTLVDEYDYSSMEKLDPVMAPLLCGTFLAASSILCINLLIAMVTDTFQRVHDNSKANAVMQQAAVVLQLLDSLKSKQVKTTQIIMDTVWIHYWLCIVNSITFYSKAKITKPTLFQWHILTAQGLCIRQRASRGQANPQRQTQTPQPKPEREKVQGNEWKSMGVAEWLSCLL</sequence>
<dbReference type="GO" id="GO:0005262">
    <property type="term" value="F:calcium channel activity"/>
    <property type="evidence" value="ECO:0007669"/>
    <property type="project" value="UniProtKB-KW"/>
</dbReference>
<dbReference type="Pfam" id="PF00520">
    <property type="entry name" value="Ion_trans"/>
    <property type="match status" value="1"/>
</dbReference>
<dbReference type="GO" id="GO:0098703">
    <property type="term" value="P:calcium ion import across plasma membrane"/>
    <property type="evidence" value="ECO:0007669"/>
    <property type="project" value="TreeGrafter"/>
</dbReference>
<keyword evidence="9" id="KW-1133">Transmembrane helix</keyword>
<evidence type="ECO:0000256" key="8">
    <source>
        <dbReference type="ARBA" id="ARBA00022837"/>
    </source>
</evidence>
<feature type="region of interest" description="Disordered" evidence="16">
    <location>
        <begin position="627"/>
        <end position="649"/>
    </location>
</feature>
<evidence type="ECO:0000313" key="19">
    <source>
        <dbReference type="Proteomes" id="UP000261520"/>
    </source>
</evidence>
<evidence type="ECO:0000256" key="1">
    <source>
        <dbReference type="ARBA" id="ARBA00004651"/>
    </source>
</evidence>
<evidence type="ECO:0000256" key="14">
    <source>
        <dbReference type="ARBA" id="ARBA00036634"/>
    </source>
</evidence>
<evidence type="ECO:0000256" key="12">
    <source>
        <dbReference type="ARBA" id="ARBA00023136"/>
    </source>
</evidence>
<dbReference type="SMART" id="SM00248">
    <property type="entry name" value="ANK"/>
    <property type="match status" value="4"/>
</dbReference>
<keyword evidence="8" id="KW-0106">Calcium</keyword>
<comment type="catalytic activity">
    <reaction evidence="14">
        <text>Ca(2+)(in) = Ca(2+)(out)</text>
        <dbReference type="Rhea" id="RHEA:29671"/>
        <dbReference type="ChEBI" id="CHEBI:29108"/>
    </reaction>
</comment>